<dbReference type="AlphaFoldDB" id="A0A6S6QX81"/>
<dbReference type="NCBIfam" id="TIGR02492">
    <property type="entry name" value="flgK_ends"/>
    <property type="match status" value="1"/>
</dbReference>
<keyword evidence="11" id="KW-1185">Reference proteome</keyword>
<keyword evidence="5" id="KW-0964">Secreted</keyword>
<dbReference type="InterPro" id="IPR001444">
    <property type="entry name" value="Flag_bb_rod_N"/>
</dbReference>
<dbReference type="GO" id="GO:0005576">
    <property type="term" value="C:extracellular region"/>
    <property type="evidence" value="ECO:0007669"/>
    <property type="project" value="UniProtKB-SubCell"/>
</dbReference>
<name>A0A6S6QX81_9HYPH</name>
<protein>
    <recommendedName>
        <fullName evidence="4">Flagellar hook-associated protein 1</fullName>
    </recommendedName>
</protein>
<dbReference type="GO" id="GO:0009425">
    <property type="term" value="C:bacterial-type flagellum basal body"/>
    <property type="evidence" value="ECO:0007669"/>
    <property type="project" value="UniProtKB-SubCell"/>
</dbReference>
<dbReference type="KEGG" id="tso:IZ6_23660"/>
<feature type="domain" description="Flagellar basal-body/hook protein C-terminal" evidence="8">
    <location>
        <begin position="570"/>
        <end position="612"/>
    </location>
</feature>
<dbReference type="PANTHER" id="PTHR30033:SF1">
    <property type="entry name" value="FLAGELLAR HOOK-ASSOCIATED PROTEIN 1"/>
    <property type="match status" value="1"/>
</dbReference>
<accession>A0A6S6QX81</accession>
<dbReference type="GO" id="GO:0009424">
    <property type="term" value="C:bacterial-type flagellum hook"/>
    <property type="evidence" value="ECO:0007669"/>
    <property type="project" value="InterPro"/>
</dbReference>
<dbReference type="InterPro" id="IPR053927">
    <property type="entry name" value="FlgK_helical"/>
</dbReference>
<evidence type="ECO:0000313" key="11">
    <source>
        <dbReference type="Proteomes" id="UP000515317"/>
    </source>
</evidence>
<dbReference type="PANTHER" id="PTHR30033">
    <property type="entry name" value="FLAGELLAR HOOK-ASSOCIATED PROTEIN 1"/>
    <property type="match status" value="1"/>
</dbReference>
<dbReference type="Pfam" id="PF00460">
    <property type="entry name" value="Flg_bb_rod"/>
    <property type="match status" value="1"/>
</dbReference>
<dbReference type="EMBL" id="AP023361">
    <property type="protein sequence ID" value="BCJ91631.1"/>
    <property type="molecule type" value="Genomic_DNA"/>
</dbReference>
<evidence type="ECO:0000259" key="8">
    <source>
        <dbReference type="Pfam" id="PF06429"/>
    </source>
</evidence>
<dbReference type="GO" id="GO:0005198">
    <property type="term" value="F:structural molecule activity"/>
    <property type="evidence" value="ECO:0007669"/>
    <property type="project" value="InterPro"/>
</dbReference>
<evidence type="ECO:0000256" key="1">
    <source>
        <dbReference type="ARBA" id="ARBA00004117"/>
    </source>
</evidence>
<dbReference type="InterPro" id="IPR010930">
    <property type="entry name" value="Flg_bb/hook_C_dom"/>
</dbReference>
<dbReference type="SUPFAM" id="SSF64518">
    <property type="entry name" value="Phase 1 flagellin"/>
    <property type="match status" value="1"/>
</dbReference>
<proteinExistence type="inferred from homology"/>
<gene>
    <name evidence="10" type="ORF">IZ6_23660</name>
</gene>
<dbReference type="Proteomes" id="UP000515317">
    <property type="component" value="Chromosome"/>
</dbReference>
<comment type="subcellular location">
    <subcellularLocation>
        <location evidence="1">Bacterial flagellum basal body</location>
    </subcellularLocation>
    <subcellularLocation>
        <location evidence="2">Secreted</location>
    </subcellularLocation>
</comment>
<evidence type="ECO:0000259" key="7">
    <source>
        <dbReference type="Pfam" id="PF00460"/>
    </source>
</evidence>
<evidence type="ECO:0000256" key="2">
    <source>
        <dbReference type="ARBA" id="ARBA00004613"/>
    </source>
</evidence>
<evidence type="ECO:0000256" key="4">
    <source>
        <dbReference type="ARBA" id="ARBA00016244"/>
    </source>
</evidence>
<feature type="domain" description="Flagellar basal body rod protein N-terminal" evidence="7">
    <location>
        <begin position="8"/>
        <end position="37"/>
    </location>
</feature>
<sequence>MGLSTALTTSLSGLRTTQSGIELVSSNVANVNTRGYTKKNIVLESDIIADRSAGVRVAAITREIDTYVQRQLRTETSGLAFSSVASNYLGQLQSLYGTPGGANSLDKRVGDFTNALDALATTPSSQSARQDVLNQAKLMVQQLKGMSSSIQSMRQDADRGISNTVDRVNASLQGLEKVQQQIGVMTAAGQDVSPDILDQRDLFISELSEYVDVRVSEVSGRLSIYTTGGAALFVDNTASELKFEGPAAMVPHALYSEDPAERNIGTVLLIGPDGQPKDLLAGDKLRSGELKAYVELRDNILVEAQRQLDELASSMAEALGTTPVNGVANGTGFDLDVSDIQPGNKMTLTYDQLPGGQSRTVTFVAIDDPSLLPLANDVTADPNDTVYGIDFSGGPASVAAQMQAALGTDFVVTNTGSTITFDAATAAVDVTGASARATATALTGDGLALPFFLDGGSLYTNSLEGGGQRLGFASRIQLNEALVNDPALLVNYQTPTASGDAARATFLRDALENPTLQYRSDTGVGGTNSPFTGSIADFARTLIETQASNADIASRVQEGQEVVVTSLQDRFIEKSGVDVDEEMAKLLQLQSAYAANARVISTVKEMIDILLAM</sequence>
<keyword evidence="10" id="KW-0966">Cell projection</keyword>
<dbReference type="InterPro" id="IPR002371">
    <property type="entry name" value="FlgK"/>
</dbReference>
<reference evidence="10 11" key="1">
    <citation type="submission" date="2020-08" db="EMBL/GenBank/DDBJ databases">
        <title>Genome sequence of Rhizobiales bacterium strain IZ6.</title>
        <authorList>
            <person name="Nakai R."/>
            <person name="Naganuma T."/>
        </authorList>
    </citation>
    <scope>NUCLEOTIDE SEQUENCE [LARGE SCALE GENOMIC DNA]</scope>
    <source>
        <strain evidence="10 11">IZ6</strain>
    </source>
</reference>
<feature type="domain" description="Flagellar hook-associated protein FlgK helical" evidence="9">
    <location>
        <begin position="89"/>
        <end position="329"/>
    </location>
</feature>
<keyword evidence="6" id="KW-0975">Bacterial flagellum</keyword>
<dbReference type="GO" id="GO:0044780">
    <property type="term" value="P:bacterial-type flagellum assembly"/>
    <property type="evidence" value="ECO:0007669"/>
    <property type="project" value="InterPro"/>
</dbReference>
<evidence type="ECO:0000259" key="9">
    <source>
        <dbReference type="Pfam" id="PF22638"/>
    </source>
</evidence>
<evidence type="ECO:0000313" key="10">
    <source>
        <dbReference type="EMBL" id="BCJ91631.1"/>
    </source>
</evidence>
<comment type="similarity">
    <text evidence="3">Belongs to the flagella basal body rod proteins family.</text>
</comment>
<keyword evidence="10" id="KW-0282">Flagellum</keyword>
<dbReference type="Pfam" id="PF22638">
    <property type="entry name" value="FlgK_D1"/>
    <property type="match status" value="1"/>
</dbReference>
<evidence type="ECO:0000256" key="5">
    <source>
        <dbReference type="ARBA" id="ARBA00022525"/>
    </source>
</evidence>
<keyword evidence="10" id="KW-0969">Cilium</keyword>
<evidence type="ECO:0000256" key="3">
    <source>
        <dbReference type="ARBA" id="ARBA00009677"/>
    </source>
</evidence>
<dbReference type="RefSeq" id="WP_222875264.1">
    <property type="nucleotide sequence ID" value="NZ_AP023361.1"/>
</dbReference>
<organism evidence="10 11">
    <name type="scientific">Terrihabitans soli</name>
    <dbReference type="NCBI Taxonomy" id="708113"/>
    <lineage>
        <taxon>Bacteria</taxon>
        <taxon>Pseudomonadati</taxon>
        <taxon>Pseudomonadota</taxon>
        <taxon>Alphaproteobacteria</taxon>
        <taxon>Hyphomicrobiales</taxon>
        <taxon>Terrihabitans</taxon>
    </lineage>
</organism>
<evidence type="ECO:0000256" key="6">
    <source>
        <dbReference type="ARBA" id="ARBA00023143"/>
    </source>
</evidence>
<dbReference type="Pfam" id="PF06429">
    <property type="entry name" value="Flg_bbr_C"/>
    <property type="match status" value="1"/>
</dbReference>